<dbReference type="AlphaFoldDB" id="A0A0E9RK50"/>
<sequence>MPPLVSGLINRINSLFFLHSHLPK</sequence>
<reference evidence="1" key="2">
    <citation type="journal article" date="2015" name="Fish Shellfish Immunol.">
        <title>Early steps in the European eel (Anguilla anguilla)-Vibrio vulnificus interaction in the gills: Role of the RtxA13 toxin.</title>
        <authorList>
            <person name="Callol A."/>
            <person name="Pajuelo D."/>
            <person name="Ebbesson L."/>
            <person name="Teles M."/>
            <person name="MacKenzie S."/>
            <person name="Amaro C."/>
        </authorList>
    </citation>
    <scope>NUCLEOTIDE SEQUENCE</scope>
</reference>
<organism evidence="1">
    <name type="scientific">Anguilla anguilla</name>
    <name type="common">European freshwater eel</name>
    <name type="synonym">Muraena anguilla</name>
    <dbReference type="NCBI Taxonomy" id="7936"/>
    <lineage>
        <taxon>Eukaryota</taxon>
        <taxon>Metazoa</taxon>
        <taxon>Chordata</taxon>
        <taxon>Craniata</taxon>
        <taxon>Vertebrata</taxon>
        <taxon>Euteleostomi</taxon>
        <taxon>Actinopterygii</taxon>
        <taxon>Neopterygii</taxon>
        <taxon>Teleostei</taxon>
        <taxon>Anguilliformes</taxon>
        <taxon>Anguillidae</taxon>
        <taxon>Anguilla</taxon>
    </lineage>
</organism>
<dbReference type="EMBL" id="GBXM01079380">
    <property type="protein sequence ID" value="JAH29197.1"/>
    <property type="molecule type" value="Transcribed_RNA"/>
</dbReference>
<reference evidence="1" key="1">
    <citation type="submission" date="2014-11" db="EMBL/GenBank/DDBJ databases">
        <authorList>
            <person name="Amaro Gonzalez C."/>
        </authorList>
    </citation>
    <scope>NUCLEOTIDE SEQUENCE</scope>
</reference>
<protein>
    <submittedName>
        <fullName evidence="1">Uncharacterized protein</fullName>
    </submittedName>
</protein>
<accession>A0A0E9RK50</accession>
<name>A0A0E9RK50_ANGAN</name>
<evidence type="ECO:0000313" key="1">
    <source>
        <dbReference type="EMBL" id="JAH29197.1"/>
    </source>
</evidence>
<proteinExistence type="predicted"/>